<proteinExistence type="predicted"/>
<protein>
    <submittedName>
        <fullName evidence="1">Uncharacterized protein</fullName>
    </submittedName>
</protein>
<reference evidence="1 2" key="1">
    <citation type="journal article" date="2020" name="Cell">
        <title>Large-Scale Comparative Analyses of Tick Genomes Elucidate Their Genetic Diversity and Vector Capacities.</title>
        <authorList>
            <consortium name="Tick Genome and Microbiome Consortium (TIGMIC)"/>
            <person name="Jia N."/>
            <person name="Wang J."/>
            <person name="Shi W."/>
            <person name="Du L."/>
            <person name="Sun Y."/>
            <person name="Zhan W."/>
            <person name="Jiang J.F."/>
            <person name="Wang Q."/>
            <person name="Zhang B."/>
            <person name="Ji P."/>
            <person name="Bell-Sakyi L."/>
            <person name="Cui X.M."/>
            <person name="Yuan T.T."/>
            <person name="Jiang B.G."/>
            <person name="Yang W.F."/>
            <person name="Lam T.T."/>
            <person name="Chang Q.C."/>
            <person name="Ding S.J."/>
            <person name="Wang X.J."/>
            <person name="Zhu J.G."/>
            <person name="Ruan X.D."/>
            <person name="Zhao L."/>
            <person name="Wei J.T."/>
            <person name="Ye R.Z."/>
            <person name="Que T.C."/>
            <person name="Du C.H."/>
            <person name="Zhou Y.H."/>
            <person name="Cheng J.X."/>
            <person name="Dai P.F."/>
            <person name="Guo W.B."/>
            <person name="Han X.H."/>
            <person name="Huang E.J."/>
            <person name="Li L.F."/>
            <person name="Wei W."/>
            <person name="Gao Y.C."/>
            <person name="Liu J.Z."/>
            <person name="Shao H.Z."/>
            <person name="Wang X."/>
            <person name="Wang C.C."/>
            <person name="Yang T.C."/>
            <person name="Huo Q.B."/>
            <person name="Li W."/>
            <person name="Chen H.Y."/>
            <person name="Chen S.E."/>
            <person name="Zhou L.G."/>
            <person name="Ni X.B."/>
            <person name="Tian J.H."/>
            <person name="Sheng Y."/>
            <person name="Liu T."/>
            <person name="Pan Y.S."/>
            <person name="Xia L.Y."/>
            <person name="Li J."/>
            <person name="Zhao F."/>
            <person name="Cao W.C."/>
        </authorList>
    </citation>
    <scope>NUCLEOTIDE SEQUENCE [LARGE SCALE GENOMIC DNA]</scope>
    <source>
        <strain evidence="1">Iper-2018</strain>
    </source>
</reference>
<dbReference type="Proteomes" id="UP000805193">
    <property type="component" value="Unassembled WGS sequence"/>
</dbReference>
<evidence type="ECO:0000313" key="2">
    <source>
        <dbReference type="Proteomes" id="UP000805193"/>
    </source>
</evidence>
<name>A0AC60QKA6_IXOPE</name>
<sequence length="51" mass="5968">MQIGEHKIDFKHYKLLYEADGGHQVRAVPKLTKEHVDPDNLRKMNVRLAVQ</sequence>
<organism evidence="1 2">
    <name type="scientific">Ixodes persulcatus</name>
    <name type="common">Taiga tick</name>
    <dbReference type="NCBI Taxonomy" id="34615"/>
    <lineage>
        <taxon>Eukaryota</taxon>
        <taxon>Metazoa</taxon>
        <taxon>Ecdysozoa</taxon>
        <taxon>Arthropoda</taxon>
        <taxon>Chelicerata</taxon>
        <taxon>Arachnida</taxon>
        <taxon>Acari</taxon>
        <taxon>Parasitiformes</taxon>
        <taxon>Ixodida</taxon>
        <taxon>Ixodoidea</taxon>
        <taxon>Ixodidae</taxon>
        <taxon>Ixodinae</taxon>
        <taxon>Ixodes</taxon>
    </lineage>
</organism>
<keyword evidence="2" id="KW-1185">Reference proteome</keyword>
<feature type="non-terminal residue" evidence="1">
    <location>
        <position position="51"/>
    </location>
</feature>
<evidence type="ECO:0000313" key="1">
    <source>
        <dbReference type="EMBL" id="KAG0435209.1"/>
    </source>
</evidence>
<dbReference type="EMBL" id="JABSTQ010007804">
    <property type="protein sequence ID" value="KAG0435209.1"/>
    <property type="molecule type" value="Genomic_DNA"/>
</dbReference>
<accession>A0AC60QKA6</accession>
<gene>
    <name evidence="1" type="ORF">HPB47_018620</name>
</gene>
<comment type="caution">
    <text evidence="1">The sequence shown here is derived from an EMBL/GenBank/DDBJ whole genome shotgun (WGS) entry which is preliminary data.</text>
</comment>